<dbReference type="Proteomes" id="UP000548787">
    <property type="component" value="Unassembled WGS sequence"/>
</dbReference>
<feature type="transmembrane region" description="Helical" evidence="3">
    <location>
        <begin position="66"/>
        <end position="92"/>
    </location>
</feature>
<keyword evidence="3" id="KW-0812">Transmembrane</keyword>
<name>A0A7W1T7D5_9LIST</name>
<keyword evidence="3" id="KW-1133">Transmembrane helix</keyword>
<accession>A0A7W1T7D5</accession>
<gene>
    <name evidence="5" type="ORF">HPK16_10440</name>
</gene>
<dbReference type="GO" id="GO:0016757">
    <property type="term" value="F:glycosyltransferase activity"/>
    <property type="evidence" value="ECO:0007669"/>
    <property type="project" value="UniProtKB-KW"/>
</dbReference>
<dbReference type="CDD" id="cd03801">
    <property type="entry name" value="GT4_PimA-like"/>
    <property type="match status" value="1"/>
</dbReference>
<dbReference type="EMBL" id="JABJVM010000010">
    <property type="protein sequence ID" value="MBA3926759.1"/>
    <property type="molecule type" value="Genomic_DNA"/>
</dbReference>
<proteinExistence type="predicted"/>
<keyword evidence="6" id="KW-1185">Reference proteome</keyword>
<evidence type="ECO:0000256" key="2">
    <source>
        <dbReference type="ARBA" id="ARBA00022679"/>
    </source>
</evidence>
<evidence type="ECO:0000256" key="3">
    <source>
        <dbReference type="SAM" id="Phobius"/>
    </source>
</evidence>
<dbReference type="Pfam" id="PF00534">
    <property type="entry name" value="Glycos_transf_1"/>
    <property type="match status" value="1"/>
</dbReference>
<dbReference type="PANTHER" id="PTHR12526:SF629">
    <property type="entry name" value="TEICHURONIC ACID BIOSYNTHESIS GLYCOSYLTRANSFERASE TUAH-RELATED"/>
    <property type="match status" value="1"/>
</dbReference>
<keyword evidence="2 5" id="KW-0808">Transferase</keyword>
<dbReference type="PANTHER" id="PTHR12526">
    <property type="entry name" value="GLYCOSYLTRANSFERASE"/>
    <property type="match status" value="1"/>
</dbReference>
<evidence type="ECO:0000313" key="6">
    <source>
        <dbReference type="Proteomes" id="UP000548787"/>
    </source>
</evidence>
<sequence>MFVWNEFENDGRVLRECTALEEAGYDTTLLALSKDKTFTENYSDQLKIKRLGSQLPILTKTWQKSLLFITLLLLIYYLPLLAIAFISVYALLYKTKIRFLYRKVALIFKMIYWGWKENTDIYHANDLNTLLQAVICGKWLRRRKVLFDSHEVNLSRSGYDSFIYPLAESFLLRFVDRSIQENHTRAKFIEKVYHFLPDVIYNYPFYQADIENSVDLHSQLGLAENEPILLYQGGLQKDRGLDKLLEAVPFIERGTVVFIGDGKMKPYLEEETKRRNLGDKVKFLEKVPVEELPRYTRDAYLGFQLLNDTCFNHYSAASNKLFEYLMAGVPLVACDFPEIRQVVRENKVGIVVKSDEPTSIAKGINQLVADPEMREKMHQNALIARERYNWNNEKVNFLKIYQKLVEV</sequence>
<evidence type="ECO:0000259" key="4">
    <source>
        <dbReference type="Pfam" id="PF00534"/>
    </source>
</evidence>
<organism evidence="5 6">
    <name type="scientific">Listeria rustica</name>
    <dbReference type="NCBI Taxonomy" id="2713503"/>
    <lineage>
        <taxon>Bacteria</taxon>
        <taxon>Bacillati</taxon>
        <taxon>Bacillota</taxon>
        <taxon>Bacilli</taxon>
        <taxon>Bacillales</taxon>
        <taxon>Listeriaceae</taxon>
        <taxon>Listeria</taxon>
    </lineage>
</organism>
<dbReference type="Gene3D" id="3.40.50.2000">
    <property type="entry name" value="Glycogen Phosphorylase B"/>
    <property type="match status" value="2"/>
</dbReference>
<evidence type="ECO:0000256" key="1">
    <source>
        <dbReference type="ARBA" id="ARBA00022676"/>
    </source>
</evidence>
<protein>
    <submittedName>
        <fullName evidence="5">Glycosyltransferase family 4 protein</fullName>
    </submittedName>
</protein>
<comment type="caution">
    <text evidence="5">The sequence shown here is derived from an EMBL/GenBank/DDBJ whole genome shotgun (WGS) entry which is preliminary data.</text>
</comment>
<feature type="domain" description="Glycosyl transferase family 1" evidence="4">
    <location>
        <begin position="217"/>
        <end position="381"/>
    </location>
</feature>
<keyword evidence="3" id="KW-0472">Membrane</keyword>
<keyword evidence="1" id="KW-0328">Glycosyltransferase</keyword>
<evidence type="ECO:0000313" key="5">
    <source>
        <dbReference type="EMBL" id="MBA3926759.1"/>
    </source>
</evidence>
<dbReference type="InterPro" id="IPR001296">
    <property type="entry name" value="Glyco_trans_1"/>
</dbReference>
<dbReference type="SUPFAM" id="SSF53756">
    <property type="entry name" value="UDP-Glycosyltransferase/glycogen phosphorylase"/>
    <property type="match status" value="1"/>
</dbReference>
<reference evidence="5 6" key="1">
    <citation type="submission" date="2020-08" db="EMBL/GenBank/DDBJ databases">
        <title>Listeria ohnekaius sp. nov. and Listeria portnoyii sp. nov. isolated from non-agricultural and natural environments.</title>
        <authorList>
            <person name="Weller D."/>
            <person name="Belias A.M."/>
            <person name="Liao J."/>
            <person name="Guo S."/>
            <person name="Orsi R.H."/>
            <person name="Wiedmann M."/>
        </authorList>
    </citation>
    <scope>NUCLEOTIDE SEQUENCE [LARGE SCALE GENOMIC DNA]</scope>
    <source>
        <strain evidence="5 6">FSL W9-0585</strain>
    </source>
</reference>
<dbReference type="AlphaFoldDB" id="A0A7W1T7D5"/>